<evidence type="ECO:0000256" key="10">
    <source>
        <dbReference type="ARBA" id="ARBA00022842"/>
    </source>
</evidence>
<comment type="caution">
    <text evidence="15">Lacks conserved residue(s) required for the propagation of feature annotation.</text>
</comment>
<dbReference type="SUPFAM" id="SSF54991">
    <property type="entry name" value="Anticodon-binding domain of PheRS"/>
    <property type="match status" value="1"/>
</dbReference>
<comment type="subcellular location">
    <subcellularLocation>
        <location evidence="1 15">Cytoplasm</location>
    </subcellularLocation>
</comment>
<dbReference type="Pfam" id="PF17759">
    <property type="entry name" value="tRNA_synthFbeta"/>
    <property type="match status" value="1"/>
</dbReference>
<evidence type="ECO:0000256" key="5">
    <source>
        <dbReference type="ARBA" id="ARBA00022555"/>
    </source>
</evidence>
<dbReference type="InterPro" id="IPR005146">
    <property type="entry name" value="B3/B4_tRNA-bd"/>
</dbReference>
<dbReference type="GO" id="GO:0009328">
    <property type="term" value="C:phenylalanine-tRNA ligase complex"/>
    <property type="evidence" value="ECO:0007669"/>
    <property type="project" value="TreeGrafter"/>
</dbReference>
<comment type="similarity">
    <text evidence="2 15">Belongs to the phenylalanyl-tRNA synthetase beta subunit family. Type 1 subfamily.</text>
</comment>
<keyword evidence="21" id="KW-1185">Reference proteome</keyword>
<dbReference type="InterPro" id="IPR045864">
    <property type="entry name" value="aa-tRNA-synth_II/BPL/LPL"/>
</dbReference>
<comment type="caution">
    <text evidence="20">The sequence shown here is derived from an EMBL/GenBank/DDBJ whole genome shotgun (WGS) entry which is preliminary data.</text>
</comment>
<name>A0A8H9HAH6_9ACTO</name>
<evidence type="ECO:0000256" key="12">
    <source>
        <dbReference type="ARBA" id="ARBA00022917"/>
    </source>
</evidence>
<dbReference type="SUPFAM" id="SSF46955">
    <property type="entry name" value="Putative DNA-binding domain"/>
    <property type="match status" value="1"/>
</dbReference>
<keyword evidence="4 15" id="KW-0963">Cytoplasm</keyword>
<dbReference type="InterPro" id="IPR033714">
    <property type="entry name" value="tRNA_bind_bactPheRS"/>
</dbReference>
<dbReference type="InterPro" id="IPR045060">
    <property type="entry name" value="Phe-tRNA-ligase_IIc_bsu"/>
</dbReference>
<dbReference type="PROSITE" id="PS50886">
    <property type="entry name" value="TRBD"/>
    <property type="match status" value="1"/>
</dbReference>
<dbReference type="GO" id="GO:0000287">
    <property type="term" value="F:magnesium ion binding"/>
    <property type="evidence" value="ECO:0007669"/>
    <property type="project" value="UniProtKB-UniRule"/>
</dbReference>
<dbReference type="PROSITE" id="PS51447">
    <property type="entry name" value="FDX_ACB"/>
    <property type="match status" value="1"/>
</dbReference>
<feature type="domain" description="TRNA-binding" evidence="17">
    <location>
        <begin position="41"/>
        <end position="167"/>
    </location>
</feature>
<feature type="binding site" evidence="15">
    <location>
        <position position="517"/>
    </location>
    <ligand>
        <name>Mg(2+)</name>
        <dbReference type="ChEBI" id="CHEBI:18420"/>
        <note>shared with alpha subunit</note>
    </ligand>
</feature>
<dbReference type="AlphaFoldDB" id="A0A8H9HAH6"/>
<dbReference type="GO" id="GO:0004826">
    <property type="term" value="F:phenylalanine-tRNA ligase activity"/>
    <property type="evidence" value="ECO:0007669"/>
    <property type="project" value="UniProtKB-UniRule"/>
</dbReference>
<evidence type="ECO:0000256" key="1">
    <source>
        <dbReference type="ARBA" id="ARBA00004496"/>
    </source>
</evidence>
<sequence>MPYVPLEWLREHVDVPTSTTAEELASALVRVGLEEERIVPPAITGPLVVGKVLTREAKEQSNGKVINYCRVDVGPEHNDAPGTGKEPSELPSRGIVCGAHNFEVGDSVVVSLPGAVLPGDFAIAARKTYGHVSDGMICSARELGIGEDHDGIIVLDQWLAAHGHDGEEPPAPGTDALPLLGLGEEVLEINITPDRGYCFSMRGVAREYSHATGARFRDPADGADTTLFPHGLAEASEDGFPVVVAEDTHPIHGRAGCDRYVARLVTGIDPAAPSPKWMVDRLTAAGMRPISLAVDVTNYVMLDLGQPLHAFDADKLVAPIVVRRARAGESLTFLDEVTRALDPEDLVISDSDGGQGARPLVLAGVFGGADTEIDASTRNVLIEAAHFDAVSIARSSRRHKLPTESAKRNERGVDTALAAVAAQRAVDLLVEYGGGSAEPVATDVDRTSAPEPIVIRADAAERLTGVAYGTARVTELLEMIGCAVAPAGTDGAGRELLAVTRPTWRPDLVGAAHFAEEVARLDGYDAIPAIVPTAPAGLGLTPRQKARRDAVAALAHAGLTQVLSYPFIGDAHDRLGIPAADPRRRAARLVNPLAEDAPALRTSILDTLVDTARRNISRGLPDVAVFEIGAVTRPAGTAPAPIIGVDRRPTDDELAALEAGIPDQPLHIGAVLAGDRQRAGVLGAARPWDWADAVETVRTVARAVGLGLEAAAPAAPIAPWHPGRIAELRLPPIRAGREVIPGQVVAHAGELHPRVARALGLPERSCAVEIDLDALLDALLDAAEDRGALQVSAISTFPAAKEDIALVVDESVTASQVEAIIRATAKDLAEDVRLFDVFRGEQLGEERKSLAFSLRLRAADRTLTAEDTASIRKRIIKRAAKALGAELRA</sequence>
<evidence type="ECO:0000256" key="2">
    <source>
        <dbReference type="ARBA" id="ARBA00008653"/>
    </source>
</evidence>
<dbReference type="HAMAP" id="MF_00283">
    <property type="entry name" value="Phe_tRNA_synth_beta1"/>
    <property type="match status" value="1"/>
</dbReference>
<keyword evidence="11 16" id="KW-0694">RNA-binding</keyword>
<dbReference type="InterPro" id="IPR005121">
    <property type="entry name" value="Fdx_antiC-bd"/>
</dbReference>
<accession>A0A8H9HAH6</accession>
<evidence type="ECO:0000256" key="3">
    <source>
        <dbReference type="ARBA" id="ARBA00011209"/>
    </source>
</evidence>
<protein>
    <recommendedName>
        <fullName evidence="15">Phenylalanine--tRNA ligase beta subunit</fullName>
        <ecNumber evidence="15">6.1.1.20</ecNumber>
    </recommendedName>
    <alternativeName>
        <fullName evidence="15">Phenylalanyl-tRNA synthetase beta subunit</fullName>
        <shortName evidence="15">PheRS</shortName>
    </alternativeName>
</protein>
<keyword evidence="13 15" id="KW-0030">Aminoacyl-tRNA synthetase</keyword>
<reference evidence="20" key="1">
    <citation type="journal article" date="2014" name="Int. J. Syst. Evol. Microbiol.">
        <title>Complete genome sequence of Corynebacterium casei LMG S-19264T (=DSM 44701T), isolated from a smear-ripened cheese.</title>
        <authorList>
            <consortium name="US DOE Joint Genome Institute (JGI-PGF)"/>
            <person name="Walter F."/>
            <person name="Albersmeier A."/>
            <person name="Kalinowski J."/>
            <person name="Ruckert C."/>
        </authorList>
    </citation>
    <scope>NUCLEOTIDE SEQUENCE</scope>
    <source>
        <strain evidence="20">CGMCC 4.7372</strain>
    </source>
</reference>
<dbReference type="FunFam" id="3.30.70.380:FF:000001">
    <property type="entry name" value="Phenylalanine--tRNA ligase beta subunit"/>
    <property type="match status" value="1"/>
</dbReference>
<dbReference type="SMART" id="SM00896">
    <property type="entry name" value="FDX-ACB"/>
    <property type="match status" value="1"/>
</dbReference>
<dbReference type="Pfam" id="PF03147">
    <property type="entry name" value="FDX-ACB"/>
    <property type="match status" value="1"/>
</dbReference>
<dbReference type="SUPFAM" id="SSF50249">
    <property type="entry name" value="Nucleic acid-binding proteins"/>
    <property type="match status" value="1"/>
</dbReference>
<dbReference type="InterPro" id="IPR004532">
    <property type="entry name" value="Phe-tRNA-ligase_IIc_bsu_bact"/>
</dbReference>
<evidence type="ECO:0000256" key="11">
    <source>
        <dbReference type="ARBA" id="ARBA00022884"/>
    </source>
</evidence>
<evidence type="ECO:0000313" key="21">
    <source>
        <dbReference type="Proteomes" id="UP000614239"/>
    </source>
</evidence>
<keyword evidence="8 15" id="KW-0547">Nucleotide-binding</keyword>
<feature type="domain" description="FDX-ACB" evidence="18">
    <location>
        <begin position="795"/>
        <end position="888"/>
    </location>
</feature>
<keyword evidence="12 15" id="KW-0648">Protein biosynthesis</keyword>
<dbReference type="Gene3D" id="3.50.40.10">
    <property type="entry name" value="Phenylalanyl-trna Synthetase, Chain B, domain 3"/>
    <property type="match status" value="1"/>
</dbReference>
<dbReference type="PROSITE" id="PS51483">
    <property type="entry name" value="B5"/>
    <property type="match status" value="1"/>
</dbReference>
<dbReference type="CDD" id="cd02796">
    <property type="entry name" value="tRNA_bind_bactPheRS"/>
    <property type="match status" value="1"/>
</dbReference>
<evidence type="ECO:0000259" key="18">
    <source>
        <dbReference type="PROSITE" id="PS51447"/>
    </source>
</evidence>
<dbReference type="RefSeq" id="WP_080463504.1">
    <property type="nucleotide sequence ID" value="NZ_BMNJ01000008.1"/>
</dbReference>
<dbReference type="InterPro" id="IPR012340">
    <property type="entry name" value="NA-bd_OB-fold"/>
</dbReference>
<dbReference type="Gene3D" id="3.30.56.10">
    <property type="match status" value="2"/>
</dbReference>
<dbReference type="SMART" id="SM00873">
    <property type="entry name" value="B3_4"/>
    <property type="match status" value="1"/>
</dbReference>
<dbReference type="GO" id="GO:0000049">
    <property type="term" value="F:tRNA binding"/>
    <property type="evidence" value="ECO:0007669"/>
    <property type="project" value="UniProtKB-UniRule"/>
</dbReference>
<feature type="binding site" evidence="15">
    <location>
        <position position="516"/>
    </location>
    <ligand>
        <name>Mg(2+)</name>
        <dbReference type="ChEBI" id="CHEBI:18420"/>
        <note>shared with alpha subunit</note>
    </ligand>
</feature>
<feature type="domain" description="B5" evidence="19">
    <location>
        <begin position="448"/>
        <end position="529"/>
    </location>
</feature>
<dbReference type="PANTHER" id="PTHR10947:SF0">
    <property type="entry name" value="PHENYLALANINE--TRNA LIGASE BETA SUBUNIT"/>
    <property type="match status" value="1"/>
</dbReference>
<dbReference type="Gene3D" id="3.30.70.380">
    <property type="entry name" value="Ferrodoxin-fold anticodon-binding domain"/>
    <property type="match status" value="1"/>
</dbReference>
<feature type="binding site" evidence="15">
    <location>
        <position position="507"/>
    </location>
    <ligand>
        <name>Mg(2+)</name>
        <dbReference type="ChEBI" id="CHEBI:18420"/>
        <note>shared with alpha subunit</note>
    </ligand>
</feature>
<dbReference type="GO" id="GO:0006432">
    <property type="term" value="P:phenylalanyl-tRNA aminoacylation"/>
    <property type="evidence" value="ECO:0007669"/>
    <property type="project" value="UniProtKB-UniRule"/>
</dbReference>
<dbReference type="EMBL" id="BMNJ01000008">
    <property type="protein sequence ID" value="GGP00063.1"/>
    <property type="molecule type" value="Genomic_DNA"/>
</dbReference>
<organism evidence="20 21">
    <name type="scientific">Actinomyces gaoshouyii</name>
    <dbReference type="NCBI Taxonomy" id="1960083"/>
    <lineage>
        <taxon>Bacteria</taxon>
        <taxon>Bacillati</taxon>
        <taxon>Actinomycetota</taxon>
        <taxon>Actinomycetes</taxon>
        <taxon>Actinomycetales</taxon>
        <taxon>Actinomycetaceae</taxon>
        <taxon>Actinomyces</taxon>
    </lineage>
</organism>
<dbReference type="EC" id="6.1.1.20" evidence="15"/>
<dbReference type="Pfam" id="PF03483">
    <property type="entry name" value="B3_4"/>
    <property type="match status" value="1"/>
</dbReference>
<keyword evidence="9 15" id="KW-0067">ATP-binding</keyword>
<dbReference type="GO" id="GO:0005524">
    <property type="term" value="F:ATP binding"/>
    <property type="evidence" value="ECO:0007669"/>
    <property type="project" value="UniProtKB-UniRule"/>
</dbReference>
<keyword evidence="7 15" id="KW-0479">Metal-binding</keyword>
<gene>
    <name evidence="15 20" type="primary">pheT</name>
    <name evidence="20" type="ORF">GCM10011612_18830</name>
</gene>
<comment type="catalytic activity">
    <reaction evidence="14 15">
        <text>tRNA(Phe) + L-phenylalanine + ATP = L-phenylalanyl-tRNA(Phe) + AMP + diphosphate + H(+)</text>
        <dbReference type="Rhea" id="RHEA:19413"/>
        <dbReference type="Rhea" id="RHEA-COMP:9668"/>
        <dbReference type="Rhea" id="RHEA-COMP:9699"/>
        <dbReference type="ChEBI" id="CHEBI:15378"/>
        <dbReference type="ChEBI" id="CHEBI:30616"/>
        <dbReference type="ChEBI" id="CHEBI:33019"/>
        <dbReference type="ChEBI" id="CHEBI:58095"/>
        <dbReference type="ChEBI" id="CHEBI:78442"/>
        <dbReference type="ChEBI" id="CHEBI:78531"/>
        <dbReference type="ChEBI" id="CHEBI:456215"/>
        <dbReference type="EC" id="6.1.1.20"/>
    </reaction>
</comment>
<dbReference type="Pfam" id="PF03484">
    <property type="entry name" value="B5"/>
    <property type="match status" value="1"/>
</dbReference>
<keyword evidence="5 16" id="KW-0820">tRNA-binding</keyword>
<evidence type="ECO:0000256" key="7">
    <source>
        <dbReference type="ARBA" id="ARBA00022723"/>
    </source>
</evidence>
<comment type="subunit">
    <text evidence="3 15">Tetramer of two alpha and two beta subunits.</text>
</comment>
<evidence type="ECO:0000256" key="6">
    <source>
        <dbReference type="ARBA" id="ARBA00022598"/>
    </source>
</evidence>
<dbReference type="SUPFAM" id="SSF55681">
    <property type="entry name" value="Class II aaRS and biotin synthetases"/>
    <property type="match status" value="1"/>
</dbReference>
<evidence type="ECO:0000313" key="20">
    <source>
        <dbReference type="EMBL" id="GGP00063.1"/>
    </source>
</evidence>
<keyword evidence="10 15" id="KW-0460">Magnesium</keyword>
<dbReference type="NCBIfam" id="TIGR00472">
    <property type="entry name" value="pheT_bact"/>
    <property type="match status" value="1"/>
</dbReference>
<dbReference type="InterPro" id="IPR020825">
    <property type="entry name" value="Phe-tRNA_synthase-like_B3/B4"/>
</dbReference>
<dbReference type="Pfam" id="PF01588">
    <property type="entry name" value="tRNA_bind"/>
    <property type="match status" value="1"/>
</dbReference>
<dbReference type="Gene3D" id="2.40.50.140">
    <property type="entry name" value="Nucleic acid-binding proteins"/>
    <property type="match status" value="1"/>
</dbReference>
<dbReference type="InterPro" id="IPR041616">
    <property type="entry name" value="PheRS_beta_core"/>
</dbReference>
<evidence type="ECO:0000256" key="16">
    <source>
        <dbReference type="PROSITE-ProRule" id="PRU00209"/>
    </source>
</evidence>
<dbReference type="PANTHER" id="PTHR10947">
    <property type="entry name" value="PHENYLALANYL-TRNA SYNTHETASE BETA CHAIN AND LEUCINE-RICH REPEAT-CONTAINING PROTEIN 47"/>
    <property type="match status" value="1"/>
</dbReference>
<dbReference type="InterPro" id="IPR009061">
    <property type="entry name" value="DNA-bd_dom_put_sf"/>
</dbReference>
<proteinExistence type="inferred from homology"/>
<dbReference type="Proteomes" id="UP000614239">
    <property type="component" value="Unassembled WGS sequence"/>
</dbReference>
<evidence type="ECO:0000256" key="15">
    <source>
        <dbReference type="HAMAP-Rule" id="MF_00283"/>
    </source>
</evidence>
<evidence type="ECO:0000256" key="13">
    <source>
        <dbReference type="ARBA" id="ARBA00023146"/>
    </source>
</evidence>
<dbReference type="OrthoDB" id="9805455at2"/>
<evidence type="ECO:0000256" key="14">
    <source>
        <dbReference type="ARBA" id="ARBA00049255"/>
    </source>
</evidence>
<comment type="cofactor">
    <cofactor evidence="15">
        <name>Mg(2+)</name>
        <dbReference type="ChEBI" id="CHEBI:18420"/>
    </cofactor>
    <text evidence="15">Binds 2 magnesium ions per tetramer.</text>
</comment>
<dbReference type="Gene3D" id="3.30.930.10">
    <property type="entry name" value="Bira Bifunctional Protein, Domain 2"/>
    <property type="match status" value="1"/>
</dbReference>
<keyword evidence="6 15" id="KW-0436">Ligase</keyword>
<evidence type="ECO:0000259" key="17">
    <source>
        <dbReference type="PROSITE" id="PS50886"/>
    </source>
</evidence>
<evidence type="ECO:0000259" key="19">
    <source>
        <dbReference type="PROSITE" id="PS51483"/>
    </source>
</evidence>
<dbReference type="SUPFAM" id="SSF56037">
    <property type="entry name" value="PheT/TilS domain"/>
    <property type="match status" value="1"/>
</dbReference>
<dbReference type="InterPro" id="IPR036690">
    <property type="entry name" value="Fdx_antiC-bd_sf"/>
</dbReference>
<reference evidence="20" key="2">
    <citation type="submission" date="2020-09" db="EMBL/GenBank/DDBJ databases">
        <authorList>
            <person name="Sun Q."/>
            <person name="Zhou Y."/>
        </authorList>
    </citation>
    <scope>NUCLEOTIDE SEQUENCE</scope>
    <source>
        <strain evidence="20">CGMCC 4.7372</strain>
    </source>
</reference>
<dbReference type="SMART" id="SM00874">
    <property type="entry name" value="B5"/>
    <property type="match status" value="1"/>
</dbReference>
<evidence type="ECO:0000256" key="8">
    <source>
        <dbReference type="ARBA" id="ARBA00022741"/>
    </source>
</evidence>
<dbReference type="InterPro" id="IPR005147">
    <property type="entry name" value="tRNA_synthase_B5-dom"/>
</dbReference>
<evidence type="ECO:0000256" key="4">
    <source>
        <dbReference type="ARBA" id="ARBA00022490"/>
    </source>
</evidence>
<dbReference type="CDD" id="cd00769">
    <property type="entry name" value="PheRS_beta_core"/>
    <property type="match status" value="1"/>
</dbReference>
<evidence type="ECO:0000256" key="9">
    <source>
        <dbReference type="ARBA" id="ARBA00022840"/>
    </source>
</evidence>
<dbReference type="InterPro" id="IPR002547">
    <property type="entry name" value="tRNA-bd_dom"/>
</dbReference>